<keyword evidence="1" id="KW-0472">Membrane</keyword>
<name>B6HTR3_PENRW</name>
<sequence length="131" mass="14763">MATKNYTYLSKANALGARPTSHKARARASVRFGKEGTRVAGGIKGPFPPFFLFSSSSFFLSTLSTTMSLRSPQRRRRRRVPALGAHIYGDLNIITIVEVCRMPDDTHPDQTPVLVARWRPWPQKAFYPLEI</sequence>
<feature type="transmembrane region" description="Helical" evidence="1">
    <location>
        <begin position="50"/>
        <end position="69"/>
    </location>
</feature>
<organism evidence="2 3">
    <name type="scientific">Penicillium rubens (strain ATCC 28089 / DSM 1075 / NRRL 1951 / Wisconsin 54-1255)</name>
    <name type="common">Penicillium chrysogenum</name>
    <dbReference type="NCBI Taxonomy" id="500485"/>
    <lineage>
        <taxon>Eukaryota</taxon>
        <taxon>Fungi</taxon>
        <taxon>Dikarya</taxon>
        <taxon>Ascomycota</taxon>
        <taxon>Pezizomycotina</taxon>
        <taxon>Eurotiomycetes</taxon>
        <taxon>Eurotiomycetidae</taxon>
        <taxon>Eurotiales</taxon>
        <taxon>Aspergillaceae</taxon>
        <taxon>Penicillium</taxon>
        <taxon>Penicillium chrysogenum species complex</taxon>
    </lineage>
</organism>
<dbReference type="EMBL" id="AM920437">
    <property type="protein sequence ID" value="CAP99497.1"/>
    <property type="molecule type" value="Genomic_DNA"/>
</dbReference>
<keyword evidence="3" id="KW-1185">Reference proteome</keyword>
<dbReference type="HOGENOM" id="CLU_1928311_0_0_1"/>
<protein>
    <submittedName>
        <fullName evidence="2">Uncharacterized protein</fullName>
    </submittedName>
</protein>
<evidence type="ECO:0000256" key="1">
    <source>
        <dbReference type="SAM" id="Phobius"/>
    </source>
</evidence>
<reference evidence="2 3" key="1">
    <citation type="journal article" date="2008" name="Nat. Biotechnol.">
        <title>Genome sequencing and analysis of the filamentous fungus Penicillium chrysogenum.</title>
        <authorList>
            <person name="van den Berg M.A."/>
            <person name="Albang R."/>
            <person name="Albermann K."/>
            <person name="Badger J.H."/>
            <person name="Daran J.-M."/>
            <person name="Driessen A.J.M."/>
            <person name="Garcia-Estrada C."/>
            <person name="Fedorova N.D."/>
            <person name="Harris D.M."/>
            <person name="Heijne W.H.M."/>
            <person name="Joardar V.S."/>
            <person name="Kiel J.A.K.W."/>
            <person name="Kovalchuk A."/>
            <person name="Martin J.F."/>
            <person name="Nierman W.C."/>
            <person name="Nijland J.G."/>
            <person name="Pronk J.T."/>
            <person name="Roubos J.A."/>
            <person name="van der Klei I.J."/>
            <person name="van Peij N.N.M.E."/>
            <person name="Veenhuis M."/>
            <person name="von Doehren H."/>
            <person name="Wagner C."/>
            <person name="Wortman J.R."/>
            <person name="Bovenberg R.A.L."/>
        </authorList>
    </citation>
    <scope>NUCLEOTIDE SEQUENCE [LARGE SCALE GENOMIC DNA]</scope>
    <source>
        <strain evidence="3">ATCC 28089 / DSM 1075 / NRRL 1951 / Wisconsin 54-1255</strain>
    </source>
</reference>
<evidence type="ECO:0000313" key="3">
    <source>
        <dbReference type="Proteomes" id="UP000000724"/>
    </source>
</evidence>
<accession>B6HTR3</accession>
<dbReference type="AlphaFoldDB" id="B6HTR3"/>
<dbReference type="VEuPathDB" id="FungiDB:PCH_Pc22g22090"/>
<keyword evidence="1" id="KW-0812">Transmembrane</keyword>
<gene>
    <name evidence="2" type="ORF">Pc22g22090</name>
    <name evidence="2" type="ORF">PCH_Pc22g22090</name>
</gene>
<keyword evidence="1" id="KW-1133">Transmembrane helix</keyword>
<evidence type="ECO:0000313" key="2">
    <source>
        <dbReference type="EMBL" id="CAP99497.1"/>
    </source>
</evidence>
<dbReference type="Proteomes" id="UP000000724">
    <property type="component" value="Contig Pc00c22"/>
</dbReference>
<proteinExistence type="predicted"/>